<evidence type="ECO:0000313" key="3">
    <source>
        <dbReference type="Proteomes" id="UP000266701"/>
    </source>
</evidence>
<comment type="caution">
    <text evidence="2">The sequence shown here is derived from an EMBL/GenBank/DDBJ whole genome shotgun (WGS) entry which is preliminary data.</text>
</comment>
<protein>
    <submittedName>
        <fullName evidence="2">Uncharacterized protein</fullName>
    </submittedName>
</protein>
<keyword evidence="1" id="KW-0812">Transmembrane</keyword>
<evidence type="ECO:0000313" key="2">
    <source>
        <dbReference type="EMBL" id="RGP89851.1"/>
    </source>
</evidence>
<proteinExistence type="predicted"/>
<dbReference type="AlphaFoldDB" id="A0A395U0E9"/>
<keyword evidence="1" id="KW-0472">Membrane</keyword>
<accession>A0A395U0E9</accession>
<keyword evidence="1" id="KW-1133">Transmembrane helix</keyword>
<gene>
    <name evidence="2" type="ORF">BC353_09830</name>
</gene>
<reference evidence="2 3" key="1">
    <citation type="journal article" date="2017" name="Emerg. Infect. Dis.">
        <title>Carbapenemase VCC-1-Producing Vibrio cholerae in Coastal Waters of Germany.</title>
        <authorList>
            <person name="Hammerl J.A."/>
            <person name="Jackel C."/>
            <person name="Bortolaia V."/>
            <person name="Schwartz K."/>
            <person name="Bier N."/>
            <person name="Hendriksen R.S."/>
            <person name="Guerra B."/>
            <person name="Strauch E."/>
        </authorList>
    </citation>
    <scope>NUCLEOTIDE SEQUENCE [LARGE SCALE GENOMIC DNA]</scope>
    <source>
        <strain evidence="2 3">VN-2825</strain>
    </source>
</reference>
<feature type="transmembrane region" description="Helical" evidence="1">
    <location>
        <begin position="7"/>
        <end position="30"/>
    </location>
</feature>
<dbReference type="EMBL" id="MCBA01000067">
    <property type="protein sequence ID" value="RGP89851.1"/>
    <property type="molecule type" value="Genomic_DNA"/>
</dbReference>
<name>A0A395U0E9_VIBCL</name>
<evidence type="ECO:0000256" key="1">
    <source>
        <dbReference type="SAM" id="Phobius"/>
    </source>
</evidence>
<sequence>MKKLFIFIVYVLMFTVLTVGIGLTIKSIWQGQNIDIMNLIYVASIACGLACILRLHIKKNQ</sequence>
<dbReference type="Proteomes" id="UP000266701">
    <property type="component" value="Unassembled WGS sequence"/>
</dbReference>
<feature type="transmembrane region" description="Helical" evidence="1">
    <location>
        <begin position="36"/>
        <end position="57"/>
    </location>
</feature>
<organism evidence="2 3">
    <name type="scientific">Vibrio cholerae</name>
    <dbReference type="NCBI Taxonomy" id="666"/>
    <lineage>
        <taxon>Bacteria</taxon>
        <taxon>Pseudomonadati</taxon>
        <taxon>Pseudomonadota</taxon>
        <taxon>Gammaproteobacteria</taxon>
        <taxon>Vibrionales</taxon>
        <taxon>Vibrionaceae</taxon>
        <taxon>Vibrio</taxon>
    </lineage>
</organism>